<dbReference type="AlphaFoldDB" id="A0A914P3E3"/>
<dbReference type="Pfam" id="PF02854">
    <property type="entry name" value="MIF4G"/>
    <property type="match status" value="1"/>
</dbReference>
<reference evidence="3" key="1">
    <citation type="submission" date="2022-11" db="UniProtKB">
        <authorList>
            <consortium name="WormBaseParasite"/>
        </authorList>
    </citation>
    <scope>IDENTIFICATION</scope>
</reference>
<dbReference type="SUPFAM" id="SSF48371">
    <property type="entry name" value="ARM repeat"/>
    <property type="match status" value="1"/>
</dbReference>
<proteinExistence type="predicted"/>
<dbReference type="InterPro" id="IPR016024">
    <property type="entry name" value="ARM-type_fold"/>
</dbReference>
<dbReference type="InterPro" id="IPR003890">
    <property type="entry name" value="MIF4G-like_typ-3"/>
</dbReference>
<evidence type="ECO:0000259" key="1">
    <source>
        <dbReference type="SMART" id="SM00543"/>
    </source>
</evidence>
<keyword evidence="2" id="KW-1185">Reference proteome</keyword>
<dbReference type="Proteomes" id="UP000887578">
    <property type="component" value="Unplaced"/>
</dbReference>
<dbReference type="GO" id="GO:0003729">
    <property type="term" value="F:mRNA binding"/>
    <property type="evidence" value="ECO:0007669"/>
    <property type="project" value="TreeGrafter"/>
</dbReference>
<dbReference type="Gene3D" id="1.25.40.180">
    <property type="match status" value="1"/>
</dbReference>
<sequence length="395" mass="46203">MSEAVRATLIEEYKKKIDEFKAENLADIQNKVYSRELILLMREINKNFHFIPCPLSEHELKRIGIHPSQKNTSPKITHEYKKKLQDRRGRRSFKNKIPRKTIKPNPTFPSIYQEGSAEAKIEKVKKDVRCLLNKLILSNFVEISAEIINKCNWEDKFIMNAIAELVFNKAIHEPMFIKIYADLCLALHEAEKNSEKENSEFYFHRAIIRSSQQNFVATAFPYNDDKQIEDGIGILKFISSLYQNKLLNFKIIENCIAILIRNAENSDNEREVMLEYAIILMKTVGPLLIQRKEEASKLDGCISYVENHKRMVSNRIKFMIIDLMEARDKKWSDKTGNDGAFECFVPYFNQAHIGYETPGYPRMQFYSPRHEGTRFNIPKCKSKVKQISYPSRLKT</sequence>
<feature type="domain" description="MIF4G" evidence="1">
    <location>
        <begin position="125"/>
        <end position="330"/>
    </location>
</feature>
<dbReference type="GO" id="GO:0016281">
    <property type="term" value="C:eukaryotic translation initiation factor 4F complex"/>
    <property type="evidence" value="ECO:0007669"/>
    <property type="project" value="TreeGrafter"/>
</dbReference>
<accession>A0A914P3E3</accession>
<evidence type="ECO:0000313" key="2">
    <source>
        <dbReference type="Proteomes" id="UP000887578"/>
    </source>
</evidence>
<dbReference type="PANTHER" id="PTHR23253:SF78">
    <property type="entry name" value="EUKARYOTIC TRANSLATION INITIATION FACTOR 4G1, ISOFORM B-RELATED"/>
    <property type="match status" value="1"/>
</dbReference>
<evidence type="ECO:0000313" key="3">
    <source>
        <dbReference type="WBParaSite" id="PDA_v2.g1237.t1"/>
    </source>
</evidence>
<dbReference type="PANTHER" id="PTHR23253">
    <property type="entry name" value="EUKARYOTIC TRANSLATION INITIATION FACTOR 4 GAMMA"/>
    <property type="match status" value="1"/>
</dbReference>
<name>A0A914P3E3_9BILA</name>
<organism evidence="2 3">
    <name type="scientific">Panagrolaimus davidi</name>
    <dbReference type="NCBI Taxonomy" id="227884"/>
    <lineage>
        <taxon>Eukaryota</taxon>
        <taxon>Metazoa</taxon>
        <taxon>Ecdysozoa</taxon>
        <taxon>Nematoda</taxon>
        <taxon>Chromadorea</taxon>
        <taxon>Rhabditida</taxon>
        <taxon>Tylenchina</taxon>
        <taxon>Panagrolaimomorpha</taxon>
        <taxon>Panagrolaimoidea</taxon>
        <taxon>Panagrolaimidae</taxon>
        <taxon>Panagrolaimus</taxon>
    </lineage>
</organism>
<protein>
    <submittedName>
        <fullName evidence="3">MIF4G domain-containing protein</fullName>
    </submittedName>
</protein>
<dbReference type="WBParaSite" id="PDA_v2.g1237.t1">
    <property type="protein sequence ID" value="PDA_v2.g1237.t1"/>
    <property type="gene ID" value="PDA_v2.g1237"/>
</dbReference>
<dbReference type="SMART" id="SM00543">
    <property type="entry name" value="MIF4G"/>
    <property type="match status" value="1"/>
</dbReference>
<dbReference type="GO" id="GO:0003743">
    <property type="term" value="F:translation initiation factor activity"/>
    <property type="evidence" value="ECO:0007669"/>
    <property type="project" value="TreeGrafter"/>
</dbReference>